<name>A0A845MF30_9PROT</name>
<dbReference type="Gene3D" id="3.40.640.10">
    <property type="entry name" value="Type I PLP-dependent aspartate aminotransferase-like (Major domain)"/>
    <property type="match status" value="1"/>
</dbReference>
<organism evidence="2 3">
    <name type="scientific">Sneathiella chungangensis</name>
    <dbReference type="NCBI Taxonomy" id="1418234"/>
    <lineage>
        <taxon>Bacteria</taxon>
        <taxon>Pseudomonadati</taxon>
        <taxon>Pseudomonadota</taxon>
        <taxon>Alphaproteobacteria</taxon>
        <taxon>Sneathiellales</taxon>
        <taxon>Sneathiellaceae</taxon>
        <taxon>Sneathiella</taxon>
    </lineage>
</organism>
<dbReference type="AlphaFoldDB" id="A0A845MF30"/>
<comment type="similarity">
    <text evidence="1">Belongs to the DegT/DnrJ/EryC1 family.</text>
</comment>
<evidence type="ECO:0000313" key="3">
    <source>
        <dbReference type="Proteomes" id="UP000445696"/>
    </source>
</evidence>
<dbReference type="InterPro" id="IPR015424">
    <property type="entry name" value="PyrdxlP-dep_Trfase"/>
</dbReference>
<dbReference type="InterPro" id="IPR015421">
    <property type="entry name" value="PyrdxlP-dep_Trfase_major"/>
</dbReference>
<comment type="caution">
    <text evidence="2">The sequence shown here is derived from an EMBL/GenBank/DDBJ whole genome shotgun (WGS) entry which is preliminary data.</text>
</comment>
<protein>
    <recommendedName>
        <fullName evidence="4">DegT/DnrJ/EryC1/StrS aminotransferase family protein</fullName>
    </recommendedName>
</protein>
<dbReference type="Proteomes" id="UP000445696">
    <property type="component" value="Unassembled WGS sequence"/>
</dbReference>
<sequence>MKLSNSKTKMPFVESKRPDMDYIAKLLELCIETNLWANRGPLYHMLAEKYEAHMNVPAEQAITPCANGGIGLEAIARFLEIKFGRPIRWVASSFSFSNLGRGYFCDMQFIDCTKQGILSLEALGELPSDSFDGFVVTNPFGAWSDFGPFIEYAKKSGKFMLIDNAAGLNEHLPDWPYQSFSLHHTKPYGAGEGGLILSPKDEAEPIYNLLNYVPLTDVEKRHWINNGKVSDIACAFQIDRLDHSHIWKPLYLEQTARVVDIAAKVGLTPLYPLDDNIPATSLPFCGSDKVLEENIDAAQHLMLSKYYQPLAQTPNCLEIFDRLVNIPCHPDVALVNDEKLLEDLSRLTAKTAVRTGT</sequence>
<dbReference type="EMBL" id="WTVA01000002">
    <property type="protein sequence ID" value="MZR21906.1"/>
    <property type="molecule type" value="Genomic_DNA"/>
</dbReference>
<dbReference type="RefSeq" id="WP_161338333.1">
    <property type="nucleotide sequence ID" value="NZ_JBHSDG010000001.1"/>
</dbReference>
<reference evidence="2 3" key="1">
    <citation type="journal article" date="2014" name="Int. J. Syst. Evol. Microbiol.">
        <title>Sneathiella chungangensis sp. nov., isolated from a marine sand, and emended description of the genus Sneathiella.</title>
        <authorList>
            <person name="Siamphan C."/>
            <person name="Kim H."/>
            <person name="Lee J.S."/>
            <person name="Kim W."/>
        </authorList>
    </citation>
    <scope>NUCLEOTIDE SEQUENCE [LARGE SCALE GENOMIC DNA]</scope>
    <source>
        <strain evidence="2 3">KCTC 32476</strain>
    </source>
</reference>
<dbReference type="SUPFAM" id="SSF53383">
    <property type="entry name" value="PLP-dependent transferases"/>
    <property type="match status" value="1"/>
</dbReference>
<dbReference type="Pfam" id="PF01041">
    <property type="entry name" value="DegT_DnrJ_EryC1"/>
    <property type="match status" value="1"/>
</dbReference>
<dbReference type="InterPro" id="IPR000653">
    <property type="entry name" value="DegT/StrS_aminotransferase"/>
</dbReference>
<evidence type="ECO:0008006" key="4">
    <source>
        <dbReference type="Google" id="ProtNLM"/>
    </source>
</evidence>
<dbReference type="OrthoDB" id="9768668at2"/>
<keyword evidence="1" id="KW-0663">Pyridoxal phosphate</keyword>
<evidence type="ECO:0000313" key="2">
    <source>
        <dbReference type="EMBL" id="MZR21906.1"/>
    </source>
</evidence>
<gene>
    <name evidence="2" type="ORF">GQF03_06150</name>
</gene>
<evidence type="ECO:0000256" key="1">
    <source>
        <dbReference type="RuleBase" id="RU004508"/>
    </source>
</evidence>
<proteinExistence type="inferred from homology"/>
<accession>A0A845MF30</accession>
<keyword evidence="3" id="KW-1185">Reference proteome</keyword>